<sequence>MNTVEARRDLAAALRYTARLGLHEGIANHYSLAVSDDGRRFLMNPYGRHWSLMRASDLLELDADVETATGGDVDPTAMAIHGALHRNIPRARCVMHLHSRYATALASLKDPVMKPIDQNTMRFFNRVAIDDGFDGMGLGVEAERLATCLGNRSILLMGQHGILVVGASVAQCFDDIYYFERAAETYITALSTGADLNVATDAVAEKTARQWEEYPGFADKHLAAIRDILDFQEPEYRA</sequence>
<dbReference type="SUPFAM" id="SSF53639">
    <property type="entry name" value="AraD/HMP-PK domain-like"/>
    <property type="match status" value="1"/>
</dbReference>
<dbReference type="Gene3D" id="3.40.225.10">
    <property type="entry name" value="Class II aldolase/adducin N-terminal domain"/>
    <property type="match status" value="1"/>
</dbReference>
<dbReference type="PANTHER" id="PTHR10672">
    <property type="entry name" value="ADDUCIN"/>
    <property type="match status" value="1"/>
</dbReference>
<evidence type="ECO:0000313" key="4">
    <source>
        <dbReference type="Proteomes" id="UP000539372"/>
    </source>
</evidence>
<keyword evidence="4" id="KW-1185">Reference proteome</keyword>
<name>A0A7Y0HFU6_9PROT</name>
<dbReference type="InterPro" id="IPR036409">
    <property type="entry name" value="Aldolase_II/adducin_N_sf"/>
</dbReference>
<dbReference type="GO" id="GO:0051015">
    <property type="term" value="F:actin filament binding"/>
    <property type="evidence" value="ECO:0007669"/>
    <property type="project" value="TreeGrafter"/>
</dbReference>
<dbReference type="Pfam" id="PF00596">
    <property type="entry name" value="Aldolase_II"/>
    <property type="match status" value="1"/>
</dbReference>
<evidence type="ECO:0000313" key="3">
    <source>
        <dbReference type="EMBL" id="NMM43659.1"/>
    </source>
</evidence>
<proteinExistence type="inferred from homology"/>
<dbReference type="RefSeq" id="WP_169623922.1">
    <property type="nucleotide sequence ID" value="NZ_JABBNT010000001.1"/>
</dbReference>
<evidence type="ECO:0000259" key="2">
    <source>
        <dbReference type="SMART" id="SM01007"/>
    </source>
</evidence>
<dbReference type="PANTHER" id="PTHR10672:SF3">
    <property type="entry name" value="PROTEIN HU-LI TAI SHAO"/>
    <property type="match status" value="1"/>
</dbReference>
<dbReference type="InterPro" id="IPR051017">
    <property type="entry name" value="Aldolase-II_Adducin_sf"/>
</dbReference>
<dbReference type="NCBIfam" id="NF005689">
    <property type="entry name" value="PRK07490.1"/>
    <property type="match status" value="1"/>
</dbReference>
<dbReference type="InterPro" id="IPR001303">
    <property type="entry name" value="Aldolase_II/adducin_N"/>
</dbReference>
<dbReference type="GO" id="GO:0005856">
    <property type="term" value="C:cytoskeleton"/>
    <property type="evidence" value="ECO:0007669"/>
    <property type="project" value="TreeGrafter"/>
</dbReference>
<dbReference type="SMART" id="SM01007">
    <property type="entry name" value="Aldolase_II"/>
    <property type="match status" value="1"/>
</dbReference>
<protein>
    <recommendedName>
        <fullName evidence="2">Class II aldolase/adducin N-terminal domain-containing protein</fullName>
    </recommendedName>
</protein>
<reference evidence="3 4" key="1">
    <citation type="submission" date="2020-04" db="EMBL/GenBank/DDBJ databases">
        <title>Rhodospirillaceae bacterium KN72 isolated from deep sea.</title>
        <authorList>
            <person name="Zhang D.-C."/>
        </authorList>
    </citation>
    <scope>NUCLEOTIDE SEQUENCE [LARGE SCALE GENOMIC DNA]</scope>
    <source>
        <strain evidence="3 4">KN72</strain>
    </source>
</reference>
<feature type="domain" description="Class II aldolase/adducin N-terminal" evidence="2">
    <location>
        <begin position="8"/>
        <end position="187"/>
    </location>
</feature>
<organism evidence="3 4">
    <name type="scientific">Pacificispira spongiicola</name>
    <dbReference type="NCBI Taxonomy" id="2729598"/>
    <lineage>
        <taxon>Bacteria</taxon>
        <taxon>Pseudomonadati</taxon>
        <taxon>Pseudomonadota</taxon>
        <taxon>Alphaproteobacteria</taxon>
        <taxon>Rhodospirillales</taxon>
        <taxon>Rhodospirillaceae</taxon>
        <taxon>Pacificispira</taxon>
    </lineage>
</organism>
<comment type="caution">
    <text evidence="3">The sequence shown here is derived from an EMBL/GenBank/DDBJ whole genome shotgun (WGS) entry which is preliminary data.</text>
</comment>
<gene>
    <name evidence="3" type="ORF">HH303_04160</name>
</gene>
<comment type="similarity">
    <text evidence="1">Belongs to the aldolase class II family.</text>
</comment>
<dbReference type="Proteomes" id="UP000539372">
    <property type="component" value="Unassembled WGS sequence"/>
</dbReference>
<evidence type="ECO:0000256" key="1">
    <source>
        <dbReference type="ARBA" id="ARBA00037961"/>
    </source>
</evidence>
<accession>A0A7Y0HFU6</accession>
<dbReference type="AlphaFoldDB" id="A0A7Y0HFU6"/>
<dbReference type="EMBL" id="JABBNT010000001">
    <property type="protein sequence ID" value="NMM43659.1"/>
    <property type="molecule type" value="Genomic_DNA"/>
</dbReference>